<dbReference type="GeneID" id="75184760"/>
<keyword evidence="1 6" id="KW-0489">Methyltransferase</keyword>
<gene>
    <name evidence="6" type="ORF">D8771_17355</name>
</gene>
<feature type="domain" description="O-methyltransferase C-terminal" evidence="4">
    <location>
        <begin position="119"/>
        <end position="315"/>
    </location>
</feature>
<dbReference type="PIRSF" id="PIRSF005739">
    <property type="entry name" value="O-mtase"/>
    <property type="match status" value="1"/>
</dbReference>
<dbReference type="RefSeq" id="WP_031175731.1">
    <property type="nucleotide sequence ID" value="NZ_BBQG01000057.1"/>
</dbReference>
<evidence type="ECO:0000313" key="6">
    <source>
        <dbReference type="EMBL" id="TGG82351.1"/>
    </source>
</evidence>
<evidence type="ECO:0000256" key="1">
    <source>
        <dbReference type="ARBA" id="ARBA00022603"/>
    </source>
</evidence>
<dbReference type="AlphaFoldDB" id="A0A6C1BXH3"/>
<dbReference type="InterPro" id="IPR036390">
    <property type="entry name" value="WH_DNA-bd_sf"/>
</dbReference>
<protein>
    <submittedName>
        <fullName evidence="6">SAM-dependent methyltransferase</fullName>
    </submittedName>
</protein>
<organism evidence="6 7">
    <name type="scientific">Streptomyces albus</name>
    <dbReference type="NCBI Taxonomy" id="1888"/>
    <lineage>
        <taxon>Bacteria</taxon>
        <taxon>Bacillati</taxon>
        <taxon>Actinomycetota</taxon>
        <taxon>Actinomycetes</taxon>
        <taxon>Kitasatosporales</taxon>
        <taxon>Streptomycetaceae</taxon>
        <taxon>Streptomyces</taxon>
    </lineage>
</organism>
<keyword evidence="2 6" id="KW-0808">Transferase</keyword>
<dbReference type="PANTHER" id="PTHR43712">
    <property type="entry name" value="PUTATIVE (AFU_ORTHOLOGUE AFUA_4G14580)-RELATED"/>
    <property type="match status" value="1"/>
</dbReference>
<evidence type="ECO:0000259" key="4">
    <source>
        <dbReference type="Pfam" id="PF00891"/>
    </source>
</evidence>
<dbReference type="Proteomes" id="UP000298111">
    <property type="component" value="Unassembled WGS sequence"/>
</dbReference>
<proteinExistence type="predicted"/>
<dbReference type="GO" id="GO:0046983">
    <property type="term" value="F:protein dimerization activity"/>
    <property type="evidence" value="ECO:0007669"/>
    <property type="project" value="InterPro"/>
</dbReference>
<dbReference type="Gene3D" id="3.40.50.150">
    <property type="entry name" value="Vaccinia Virus protein VP39"/>
    <property type="match status" value="1"/>
</dbReference>
<dbReference type="InterPro" id="IPR001077">
    <property type="entry name" value="COMT_C"/>
</dbReference>
<dbReference type="GO" id="GO:0008171">
    <property type="term" value="F:O-methyltransferase activity"/>
    <property type="evidence" value="ECO:0007669"/>
    <property type="project" value="InterPro"/>
</dbReference>
<dbReference type="Pfam" id="PF00891">
    <property type="entry name" value="Methyltransf_2"/>
    <property type="match status" value="1"/>
</dbReference>
<dbReference type="SUPFAM" id="SSF53335">
    <property type="entry name" value="S-adenosyl-L-methionine-dependent methyltransferases"/>
    <property type="match status" value="1"/>
</dbReference>
<evidence type="ECO:0000256" key="3">
    <source>
        <dbReference type="ARBA" id="ARBA00022691"/>
    </source>
</evidence>
<evidence type="ECO:0000259" key="5">
    <source>
        <dbReference type="Pfam" id="PF08100"/>
    </source>
</evidence>
<dbReference type="InterPro" id="IPR012967">
    <property type="entry name" value="COMT_dimerisation"/>
</dbReference>
<keyword evidence="3" id="KW-0949">S-adenosyl-L-methionine</keyword>
<name>A0A6C1BXH3_9ACTN</name>
<dbReference type="GO" id="GO:0032259">
    <property type="term" value="P:methylation"/>
    <property type="evidence" value="ECO:0007669"/>
    <property type="project" value="UniProtKB-KW"/>
</dbReference>
<accession>A0A6C1BXH3</accession>
<dbReference type="Gene3D" id="1.10.10.10">
    <property type="entry name" value="Winged helix-like DNA-binding domain superfamily/Winged helix DNA-binding domain"/>
    <property type="match status" value="1"/>
</dbReference>
<feature type="domain" description="O-methyltransferase dimerisation" evidence="5">
    <location>
        <begin position="15"/>
        <end position="87"/>
    </location>
</feature>
<dbReference type="InterPro" id="IPR029063">
    <property type="entry name" value="SAM-dependent_MTases_sf"/>
</dbReference>
<dbReference type="InterPro" id="IPR016461">
    <property type="entry name" value="COMT-like"/>
</dbReference>
<comment type="caution">
    <text evidence="6">The sequence shown here is derived from an EMBL/GenBank/DDBJ whole genome shotgun (WGS) entry which is preliminary data.</text>
</comment>
<evidence type="ECO:0000256" key="2">
    <source>
        <dbReference type="ARBA" id="ARBA00022679"/>
    </source>
</evidence>
<dbReference type="PROSITE" id="PS51683">
    <property type="entry name" value="SAM_OMT_II"/>
    <property type="match status" value="1"/>
</dbReference>
<dbReference type="SUPFAM" id="SSF46785">
    <property type="entry name" value="Winged helix' DNA-binding domain"/>
    <property type="match status" value="1"/>
</dbReference>
<dbReference type="PANTHER" id="PTHR43712:SF2">
    <property type="entry name" value="O-METHYLTRANSFERASE CICE"/>
    <property type="match status" value="1"/>
</dbReference>
<sequence length="338" mass="36545">MNTERQSAVRLIDEALGFLFPAALRAAAVVRVADHMADGERSVERLAEACGADARNLGRILRLLATRGVVEETGEGRFRLTATGQALRSDVPHSAHAAILMLTDATMWRPAGEMHRCLADGGSAFSGIFGTTFFDHFAQDAETAAVFHVGMAAMSEHENQPVAEAYDFPPVGTVVDVGGGHGGLLLEVLRRQANLNGVLYDQGHVLAGHRLGDHDDVTGRWTVAEGDFFSSVPRGDIYLLKRILHDWDDEQSATILRNCERAMAPGGRILVIDAVVPPGDLPHQSKTLDLMMMASLGGRERTRRDFVQLFDEAGLRLEKIVPTSTVLSVVEAVSVSDS</sequence>
<reference evidence="6 7" key="1">
    <citation type="submission" date="2018-10" db="EMBL/GenBank/DDBJ databases">
        <title>Isolation of pseudouridimycin from Streptomyces albus DSM 40763.</title>
        <authorList>
            <person name="Rosenqvist P."/>
            <person name="Metsae-Ketelae M."/>
            <person name="Virta P."/>
        </authorList>
    </citation>
    <scope>NUCLEOTIDE SEQUENCE [LARGE SCALE GENOMIC DNA]</scope>
    <source>
        <strain evidence="6 7">DSM 40763</strain>
    </source>
</reference>
<dbReference type="EMBL" id="RCIY01000062">
    <property type="protein sequence ID" value="TGG82351.1"/>
    <property type="molecule type" value="Genomic_DNA"/>
</dbReference>
<evidence type="ECO:0000313" key="7">
    <source>
        <dbReference type="Proteomes" id="UP000298111"/>
    </source>
</evidence>
<dbReference type="InterPro" id="IPR036388">
    <property type="entry name" value="WH-like_DNA-bd_sf"/>
</dbReference>
<dbReference type="Pfam" id="PF08100">
    <property type="entry name" value="Dimerisation"/>
    <property type="match status" value="1"/>
</dbReference>